<accession>G0RP13</accession>
<proteinExistence type="predicted"/>
<evidence type="ECO:0000256" key="1">
    <source>
        <dbReference type="SAM" id="MobiDB-lite"/>
    </source>
</evidence>
<dbReference type="AlphaFoldDB" id="G0RP13"/>
<dbReference type="RefSeq" id="XP_006967023.1">
    <property type="nucleotide sequence ID" value="XM_006966961.1"/>
</dbReference>
<dbReference type="GeneID" id="18481886"/>
<gene>
    <name evidence="2" type="ORF">TRIREDRAFT_109365</name>
</gene>
<dbReference type="KEGG" id="tre:TRIREDRAFT_109365"/>
<dbReference type="VEuPathDB" id="FungiDB:TRIREDRAFT_109365"/>
<reference evidence="2 3" key="1">
    <citation type="journal article" date="2008" name="Nat. Biotechnol.">
        <title>Genome sequencing and analysis of the biomass-degrading fungus Trichoderma reesei (syn. Hypocrea jecorina).</title>
        <authorList>
            <person name="Martinez D."/>
            <person name="Berka R.M."/>
            <person name="Henrissat B."/>
            <person name="Saloheimo M."/>
            <person name="Arvas M."/>
            <person name="Baker S.E."/>
            <person name="Chapman J."/>
            <person name="Chertkov O."/>
            <person name="Coutinho P.M."/>
            <person name="Cullen D."/>
            <person name="Danchin E.G."/>
            <person name="Grigoriev I.V."/>
            <person name="Harris P."/>
            <person name="Jackson M."/>
            <person name="Kubicek C.P."/>
            <person name="Han C.S."/>
            <person name="Ho I."/>
            <person name="Larrondo L.F."/>
            <person name="de Leon A.L."/>
            <person name="Magnuson J.K."/>
            <person name="Merino S."/>
            <person name="Misra M."/>
            <person name="Nelson B."/>
            <person name="Putnam N."/>
            <person name="Robbertse B."/>
            <person name="Salamov A.A."/>
            <person name="Schmoll M."/>
            <person name="Terry A."/>
            <person name="Thayer N."/>
            <person name="Westerholm-Parvinen A."/>
            <person name="Schoch C.L."/>
            <person name="Yao J."/>
            <person name="Barabote R."/>
            <person name="Nelson M.A."/>
            <person name="Detter C."/>
            <person name="Bruce D."/>
            <person name="Kuske C.R."/>
            <person name="Xie G."/>
            <person name="Richardson P."/>
            <person name="Rokhsar D.S."/>
            <person name="Lucas S.M."/>
            <person name="Rubin E.M."/>
            <person name="Dunn-Coleman N."/>
            <person name="Ward M."/>
            <person name="Brettin T.S."/>
        </authorList>
    </citation>
    <scope>NUCLEOTIDE SEQUENCE [LARGE SCALE GENOMIC DNA]</scope>
    <source>
        <strain evidence="2 3">QM6a</strain>
    </source>
</reference>
<sequence>MANLLNADMDDFFRFLEKETGVLANSGTTAADNTMDHMAFNNEMALNNHMAFINHTAFDTQMAYDNQMDFNFQMASNTDIATEDLYDVMLAFEQTIASSHAVEDNGNMSNLLDANVDDFPGFLEEETGKSREHACGQAGAPTNIMPSNSGLGCNPTIWPSMNGISFTSSNFARQATLAINNAMRGVARLVDNDTVAGPENMATDGNAWAETNDMAMNTIMPVNSVAGLHNTGNESGSNHRHQKAKYRSQ</sequence>
<dbReference type="EMBL" id="GL985070">
    <property type="protein sequence ID" value="EGR47007.1"/>
    <property type="molecule type" value="Genomic_DNA"/>
</dbReference>
<keyword evidence="3" id="KW-1185">Reference proteome</keyword>
<organism evidence="3">
    <name type="scientific">Hypocrea jecorina (strain QM6a)</name>
    <name type="common">Trichoderma reesei</name>
    <dbReference type="NCBI Taxonomy" id="431241"/>
    <lineage>
        <taxon>Eukaryota</taxon>
        <taxon>Fungi</taxon>
        <taxon>Dikarya</taxon>
        <taxon>Ascomycota</taxon>
        <taxon>Pezizomycotina</taxon>
        <taxon>Sordariomycetes</taxon>
        <taxon>Hypocreomycetidae</taxon>
        <taxon>Hypocreales</taxon>
        <taxon>Hypocreaceae</taxon>
        <taxon>Trichoderma</taxon>
    </lineage>
</organism>
<protein>
    <submittedName>
        <fullName evidence="2">Predicted protein</fullName>
    </submittedName>
</protein>
<feature type="compositionally biased region" description="Basic residues" evidence="1">
    <location>
        <begin position="238"/>
        <end position="249"/>
    </location>
</feature>
<evidence type="ECO:0000313" key="3">
    <source>
        <dbReference type="Proteomes" id="UP000008984"/>
    </source>
</evidence>
<evidence type="ECO:0000313" key="2">
    <source>
        <dbReference type="EMBL" id="EGR47007.1"/>
    </source>
</evidence>
<feature type="region of interest" description="Disordered" evidence="1">
    <location>
        <begin position="225"/>
        <end position="249"/>
    </location>
</feature>
<name>G0RP13_HYPJQ</name>
<dbReference type="Proteomes" id="UP000008984">
    <property type="component" value="Unassembled WGS sequence"/>
</dbReference>
<dbReference type="HOGENOM" id="CLU_1115880_0_0_1"/>